<feature type="transmembrane region" description="Helical" evidence="2">
    <location>
        <begin position="12"/>
        <end position="34"/>
    </location>
</feature>
<proteinExistence type="predicted"/>
<comment type="caution">
    <text evidence="3">The sequence shown here is derived from an EMBL/GenBank/DDBJ whole genome shotgun (WGS) entry which is preliminary data.</text>
</comment>
<dbReference type="Proteomes" id="UP000198512">
    <property type="component" value="Unassembled WGS sequence"/>
</dbReference>
<feature type="coiled-coil region" evidence="1">
    <location>
        <begin position="108"/>
        <end position="135"/>
    </location>
</feature>
<feature type="coiled-coil region" evidence="1">
    <location>
        <begin position="178"/>
        <end position="237"/>
    </location>
</feature>
<dbReference type="EMBL" id="FOFP01000014">
    <property type="protein sequence ID" value="SER07217.1"/>
    <property type="molecule type" value="Genomic_DNA"/>
</dbReference>
<keyword evidence="4" id="KW-1185">Reference proteome</keyword>
<accession>A0ABY1BL22</accession>
<gene>
    <name evidence="3" type="ORF">SAMN05216600_114115</name>
</gene>
<organism evidence="3 4">
    <name type="scientific">Pseudomonas cuatrocienegasensis</name>
    <dbReference type="NCBI Taxonomy" id="543360"/>
    <lineage>
        <taxon>Bacteria</taxon>
        <taxon>Pseudomonadati</taxon>
        <taxon>Pseudomonadota</taxon>
        <taxon>Gammaproteobacteria</taxon>
        <taxon>Pseudomonadales</taxon>
        <taxon>Pseudomonadaceae</taxon>
        <taxon>Pseudomonas</taxon>
    </lineage>
</organism>
<evidence type="ECO:0000313" key="4">
    <source>
        <dbReference type="Proteomes" id="UP000198512"/>
    </source>
</evidence>
<evidence type="ECO:0000256" key="2">
    <source>
        <dbReference type="SAM" id="Phobius"/>
    </source>
</evidence>
<sequence>MMGLSGLELGMLLAVAANLLLVALVVGLIAWIWFQPDLRKDFVSSATEAETVAASNGVLLSDMLAEVSGQSMAPFNQALDQGFQLASSIEGVVDANYSAWKAQHQPEIDALIATRDDLEFKLQDLKSKLDRAHKVVTSLHAHKRQSDSREDKFTTLQVTVQHLKEELVHLQSHREQSLSEAAELRRQLKHNKQLVQEQLDSHGREIEEQNRLQALLREEAELLRVQLERERDILSRTLIEKDFIEGAFLETDAATDQLLQFKSDYEELQKAHRLLQLKTSHPST</sequence>
<name>A0ABY1BL22_9PSED</name>
<evidence type="ECO:0000256" key="1">
    <source>
        <dbReference type="SAM" id="Coils"/>
    </source>
</evidence>
<evidence type="ECO:0008006" key="5">
    <source>
        <dbReference type="Google" id="ProtNLM"/>
    </source>
</evidence>
<protein>
    <recommendedName>
        <fullName evidence="5">Chromosome partition protein Smc</fullName>
    </recommendedName>
</protein>
<evidence type="ECO:0000313" key="3">
    <source>
        <dbReference type="EMBL" id="SER07217.1"/>
    </source>
</evidence>
<keyword evidence="2" id="KW-1133">Transmembrane helix</keyword>
<keyword evidence="1" id="KW-0175">Coiled coil</keyword>
<dbReference type="RefSeq" id="WP_139133857.1">
    <property type="nucleotide sequence ID" value="NZ_FOFP01000014.1"/>
</dbReference>
<reference evidence="3 4" key="1">
    <citation type="submission" date="2016-10" db="EMBL/GenBank/DDBJ databases">
        <authorList>
            <person name="Varghese N."/>
            <person name="Submissions S."/>
        </authorList>
    </citation>
    <scope>NUCLEOTIDE SEQUENCE [LARGE SCALE GENOMIC DNA]</scope>
    <source>
        <strain evidence="3 4">CIP 109853</strain>
    </source>
</reference>
<keyword evidence="2" id="KW-0812">Transmembrane</keyword>
<keyword evidence="2" id="KW-0472">Membrane</keyword>